<proteinExistence type="predicted"/>
<dbReference type="PROSITE" id="PS51196">
    <property type="entry name" value="SECA_MOTOR_DEAD"/>
    <property type="match status" value="1"/>
</dbReference>
<dbReference type="Proteomes" id="UP000663881">
    <property type="component" value="Unassembled WGS sequence"/>
</dbReference>
<evidence type="ECO:0000259" key="3">
    <source>
        <dbReference type="PROSITE" id="PS51196"/>
    </source>
</evidence>
<dbReference type="InterPro" id="IPR027417">
    <property type="entry name" value="P-loop_NTPase"/>
</dbReference>
<dbReference type="EMBL" id="CAJOAY010003413">
    <property type="protein sequence ID" value="CAF4020510.1"/>
    <property type="molecule type" value="Genomic_DNA"/>
</dbReference>
<dbReference type="InterPro" id="IPR014018">
    <property type="entry name" value="SecA_motor_DEAD"/>
</dbReference>
<gene>
    <name evidence="4" type="ORF">OKA104_LOCUS30932</name>
</gene>
<dbReference type="GO" id="GO:0005524">
    <property type="term" value="F:ATP binding"/>
    <property type="evidence" value="ECO:0007669"/>
    <property type="project" value="InterPro"/>
</dbReference>
<feature type="domain" description="SecA family profile" evidence="3">
    <location>
        <begin position="1"/>
        <end position="95"/>
    </location>
</feature>
<dbReference type="SUPFAM" id="SSF52540">
    <property type="entry name" value="P-loop containing nucleoside triphosphate hydrolases"/>
    <property type="match status" value="1"/>
</dbReference>
<evidence type="ECO:0000313" key="4">
    <source>
        <dbReference type="EMBL" id="CAF4020510.1"/>
    </source>
</evidence>
<dbReference type="Gene3D" id="3.40.50.300">
    <property type="entry name" value="P-loop containing nucleotide triphosphate hydrolases"/>
    <property type="match status" value="1"/>
</dbReference>
<organism evidence="4 5">
    <name type="scientific">Adineta steineri</name>
    <dbReference type="NCBI Taxonomy" id="433720"/>
    <lineage>
        <taxon>Eukaryota</taxon>
        <taxon>Metazoa</taxon>
        <taxon>Spiralia</taxon>
        <taxon>Gnathifera</taxon>
        <taxon>Rotifera</taxon>
        <taxon>Eurotatoria</taxon>
        <taxon>Bdelloidea</taxon>
        <taxon>Adinetida</taxon>
        <taxon>Adinetidae</taxon>
        <taxon>Adineta</taxon>
    </lineage>
</organism>
<accession>A0A819Q8L7</accession>
<evidence type="ECO:0000256" key="1">
    <source>
        <dbReference type="ARBA" id="ARBA00022927"/>
    </source>
</evidence>
<keyword evidence="2" id="KW-0811">Translocation</keyword>
<keyword evidence="1" id="KW-0813">Transport</keyword>
<dbReference type="GO" id="GO:0006605">
    <property type="term" value="P:protein targeting"/>
    <property type="evidence" value="ECO:0007669"/>
    <property type="project" value="InterPro"/>
</dbReference>
<keyword evidence="1" id="KW-0653">Protein transport</keyword>
<dbReference type="PANTHER" id="PTHR30612">
    <property type="entry name" value="SECA INNER MEMBRANE COMPONENT OF SEC PROTEIN SECRETION SYSTEM"/>
    <property type="match status" value="1"/>
</dbReference>
<reference evidence="4" key="1">
    <citation type="submission" date="2021-02" db="EMBL/GenBank/DDBJ databases">
        <authorList>
            <person name="Nowell W R."/>
        </authorList>
    </citation>
    <scope>NUCLEOTIDE SEQUENCE</scope>
</reference>
<dbReference type="InterPro" id="IPR000185">
    <property type="entry name" value="SecA"/>
</dbReference>
<sequence length="1435" mass="164982">VATNLAGRGTDLKTTQDVEKHGGLHVCLTFLPKNLRVEEQAFGRTSRQGNCGTSQLILNRERTFLQLMSWYPDYWTDHGNQFTSLIDIDIKTIHDWRTQSESAQLNYIWKKDICELKEKSELFRNFCELLAELKKIKDDLYCLSSVKERWGLWLKLIDQSAQARQAFERTIKEAGFRYVGELLGNESLFFVIYHQLQELMSVDTIGKKIREHISNNKIVYKNNEEEQQYCAVSRALDINIVLFRSDYLNPCIYKTKNAKLTCFIGYIVSQTYLTLEPFYPQNDDKFENIEHLASIDNNETDFILSPEELDRVEKLRDSIWIKPNMFNITDSFENFKTQICKDYKSDKVIQNPYYLILKADHLITKYCSFIHQIKTIPNAIPFIKRHDRIIDQATILLERAIDLEPIFTFTASVNLAYFIIVKSQRSKTYKLKAKFFLTQAQEQIDQYILPSLVFMTIQLPIENDEIIHEDFLKQIETKIDIIDSYNKCNKEAIQRIENSQKLIDASANYNGKIKTAQKLYGNEPKDFVNKNDGEIKLSFHDLTVSHDIVTNDQALELLDLVPKDYSHVSIEFFNMNKKKMEAIIAKISSHGDCQNNQMNDQIDLNLITSTEQYLQAIKLFSGFVSMNLESTQETLLFTEAEAYLTKQPELVKSISLLLIDSRTLTKIMNDVEPASFSIIFNQINLETINQITKYLPDGKLFSCYFENLSQKKARYLFEGDTERNFILHFHKLTSKQAKTILNEFNRNEQDISASFNPIVESYSQINRSIVELHEYATMGITRLLLIKELQPRPLKTISIIVALGVAQIVTGACLTALTSGLGATIGMSLIGEGVRDLTTAVKGIYARKLSLKEYGIQKSLSLAICFASLGFSTIIHAAIVAKSSADNISSFFTHTMKETIHAIHSNAATVGATSISKTLETSLVLGNKQITKLGIKAGTHAVKFLVPRILSQLRSCIQEKMTENINEQIDNDVFACMLNQALFVDTYHSNARYQHAIEHMVISVLKDHEKICRNNKIVQNIIRAISSEVIKTTTEALQTLIKISNDSDASLFSMIKAFGSVIDEIQNCYHFNKKIKQLLVKFHEQCTEFISTIPTFEELLCDPSKNLISKTTAAEIYQILLQHNIVNNNYSIGVPSKVIANTEHIDENQKEHVLFLVGKLKTVNQSCWKKSRFRQKIIDRFVNYIATDLYDEIIQPLTQQTINGAADALLRQLRNECDQKDKLMKYSKISKGEKIDHDDQSCNSINRIGILAALNKQPISVIQYQIENNLIEHIQIKCEIFILTNQRYREGIRSILNNKYICRNVISREKQLLVDHFYFSYEKYEEFKETMKNLVNQRTNQLIMINEWLSSNSLYLDLDIWKFTLFYPQIKFLERTGFKLNSKEIIVTDPYDELQLLFPLSASKNDHLQTIAAAATSSILGNVLFKICRLLNNKT</sequence>
<dbReference type="GO" id="GO:0006886">
    <property type="term" value="P:intracellular protein transport"/>
    <property type="evidence" value="ECO:0007669"/>
    <property type="project" value="InterPro"/>
</dbReference>
<dbReference type="PANTHER" id="PTHR30612:SF0">
    <property type="entry name" value="CHLOROPLAST PROTEIN-TRANSPORTING ATPASE"/>
    <property type="match status" value="1"/>
</dbReference>
<feature type="non-terminal residue" evidence="4">
    <location>
        <position position="1"/>
    </location>
</feature>
<name>A0A819Q8L7_9BILA</name>
<evidence type="ECO:0000256" key="2">
    <source>
        <dbReference type="ARBA" id="ARBA00023010"/>
    </source>
</evidence>
<evidence type="ECO:0000313" key="5">
    <source>
        <dbReference type="Proteomes" id="UP000663881"/>
    </source>
</evidence>
<comment type="caution">
    <text evidence="4">The sequence shown here is derived from an EMBL/GenBank/DDBJ whole genome shotgun (WGS) entry which is preliminary data.</text>
</comment>
<protein>
    <recommendedName>
        <fullName evidence="3">SecA family profile domain-containing protein</fullName>
    </recommendedName>
</protein>